<dbReference type="RefSeq" id="WP_185934340.1">
    <property type="nucleotide sequence ID" value="NZ_UYIO01000001.1"/>
</dbReference>
<evidence type="ECO:0000313" key="2">
    <source>
        <dbReference type="Proteomes" id="UP000269974"/>
    </source>
</evidence>
<accession>A0A7Z8YAA0</accession>
<sequence>MTIQMTTEFEDALSRIAAGRNVLIARDVASTSRKAKKAREFGKPIIAQSQFEDWWHHGPFLDTKT</sequence>
<protein>
    <submittedName>
        <fullName evidence="1">Uncharacterized protein</fullName>
    </submittedName>
</protein>
<organism evidence="1 2">
    <name type="scientific">Actinobaculum suis</name>
    <dbReference type="NCBI Taxonomy" id="1657"/>
    <lineage>
        <taxon>Bacteria</taxon>
        <taxon>Bacillati</taxon>
        <taxon>Actinomycetota</taxon>
        <taxon>Actinomycetes</taxon>
        <taxon>Actinomycetales</taxon>
        <taxon>Actinomycetaceae</taxon>
        <taxon>Actinobaculum</taxon>
    </lineage>
</organism>
<reference evidence="1 2" key="1">
    <citation type="submission" date="2018-11" db="EMBL/GenBank/DDBJ databases">
        <authorList>
            <consortium name="Pathogen Informatics"/>
        </authorList>
    </citation>
    <scope>NUCLEOTIDE SEQUENCE [LARGE SCALE GENOMIC DNA]</scope>
    <source>
        <strain evidence="1 2">NCTC10327</strain>
    </source>
</reference>
<dbReference type="EMBL" id="UYIO01000001">
    <property type="protein sequence ID" value="VDG77226.1"/>
    <property type="molecule type" value="Genomic_DNA"/>
</dbReference>
<evidence type="ECO:0000313" key="1">
    <source>
        <dbReference type="EMBL" id="VDG77226.1"/>
    </source>
</evidence>
<dbReference type="AlphaFoldDB" id="A0A7Z8YAA0"/>
<comment type="caution">
    <text evidence="1">The sequence shown here is derived from an EMBL/GenBank/DDBJ whole genome shotgun (WGS) entry which is preliminary data.</text>
</comment>
<proteinExistence type="predicted"/>
<gene>
    <name evidence="1" type="ORF">NCTC10327_01840</name>
</gene>
<name>A0A7Z8YAA0_9ACTO</name>
<dbReference type="Proteomes" id="UP000269974">
    <property type="component" value="Unassembled WGS sequence"/>
</dbReference>